<dbReference type="Gene3D" id="3.60.21.10">
    <property type="match status" value="1"/>
</dbReference>
<feature type="domain" description="Capsule synthesis protein CapA" evidence="2">
    <location>
        <begin position="1"/>
        <end position="232"/>
    </location>
</feature>
<name>A0A345YFZ3_9SPHN</name>
<dbReference type="SMART" id="SM00854">
    <property type="entry name" value="PGA_cap"/>
    <property type="match status" value="1"/>
</dbReference>
<dbReference type="PANTHER" id="PTHR33393:SF11">
    <property type="entry name" value="POLYGLUTAMINE SYNTHESIS ACCESSORY PROTEIN RV0574C-RELATED"/>
    <property type="match status" value="1"/>
</dbReference>
<dbReference type="OrthoDB" id="9810718at2"/>
<comment type="similarity">
    <text evidence="1">Belongs to the CapA family.</text>
</comment>
<dbReference type="InterPro" id="IPR019079">
    <property type="entry name" value="Capsule_synth_CapA"/>
</dbReference>
<dbReference type="EMBL" id="CP031357">
    <property type="protein sequence ID" value="AXK42845.1"/>
    <property type="molecule type" value="Genomic_DNA"/>
</dbReference>
<proteinExistence type="inferred from homology"/>
<evidence type="ECO:0000256" key="1">
    <source>
        <dbReference type="ARBA" id="ARBA00005662"/>
    </source>
</evidence>
<reference evidence="4" key="1">
    <citation type="submission" date="2018-07" db="EMBL/GenBank/DDBJ databases">
        <title>Genome sequence of Erythrobacter strain YH-07, an antagonistic bacterium isolated from Yellow Sea.</title>
        <authorList>
            <person name="Tang T."/>
            <person name="Liu Q."/>
            <person name="Sun X."/>
        </authorList>
    </citation>
    <scope>NUCLEOTIDE SEQUENCE [LARGE SCALE GENOMIC DNA]</scope>
    <source>
        <strain evidence="4">YH-07</strain>
    </source>
</reference>
<protein>
    <recommendedName>
        <fullName evidence="2">Capsule synthesis protein CapA domain-containing protein</fullName>
    </recommendedName>
</protein>
<dbReference type="PANTHER" id="PTHR33393">
    <property type="entry name" value="POLYGLUTAMINE SYNTHESIS ACCESSORY PROTEIN RV0574C-RELATED"/>
    <property type="match status" value="1"/>
</dbReference>
<accession>A0A345YFZ3</accession>
<sequence>MVAVGDIMLGRGVRRTGVPDATELVAPDLLGRLDGDIVTGNLECLIGFRGTPNPASHSHFQGDPEMARPLLELFDVVSVANNHFGDFGDDAVDETLDWLDKIGVRHVGIGNSAEAAADPAIFHIAERKIAIFGATTVGNLPANSRYVMATPGRDLYRRVEDLSGKGYRCILHLHAGGGDVCHPAPSIRRLMSEVRQAGFSLVFGHHPHVAQGVDKAASGVVFFSLGDFVFDKLEDGRDQALALTIAMGATVSEDKIEVDIVQRGGDLRLSLLSGSSKEIALRRFHDLSREISSGASDTLYLEWRGSKWKRFLQSIRADWKAGGLGAVAAKVQRIDARKLTDLLFRR</sequence>
<dbReference type="AlphaFoldDB" id="A0A345YFZ3"/>
<evidence type="ECO:0000313" key="4">
    <source>
        <dbReference type="Proteomes" id="UP000254508"/>
    </source>
</evidence>
<keyword evidence="4" id="KW-1185">Reference proteome</keyword>
<dbReference type="Pfam" id="PF09587">
    <property type="entry name" value="PGA_cap"/>
    <property type="match status" value="1"/>
</dbReference>
<gene>
    <name evidence="3" type="ORF">DVR09_11360</name>
</gene>
<dbReference type="SUPFAM" id="SSF56300">
    <property type="entry name" value="Metallo-dependent phosphatases"/>
    <property type="match status" value="1"/>
</dbReference>
<dbReference type="InterPro" id="IPR052169">
    <property type="entry name" value="CW_Biosynth-Accessory"/>
</dbReference>
<dbReference type="KEGG" id="err:DVR09_11360"/>
<organism evidence="3 4">
    <name type="scientific">Erythrobacter aureus</name>
    <dbReference type="NCBI Taxonomy" id="2182384"/>
    <lineage>
        <taxon>Bacteria</taxon>
        <taxon>Pseudomonadati</taxon>
        <taxon>Pseudomonadota</taxon>
        <taxon>Alphaproteobacteria</taxon>
        <taxon>Sphingomonadales</taxon>
        <taxon>Erythrobacteraceae</taxon>
        <taxon>Erythrobacter/Porphyrobacter group</taxon>
        <taxon>Erythrobacter</taxon>
    </lineage>
</organism>
<evidence type="ECO:0000313" key="3">
    <source>
        <dbReference type="EMBL" id="AXK42845.1"/>
    </source>
</evidence>
<dbReference type="Proteomes" id="UP000254508">
    <property type="component" value="Chromosome"/>
</dbReference>
<dbReference type="InterPro" id="IPR029052">
    <property type="entry name" value="Metallo-depent_PP-like"/>
</dbReference>
<evidence type="ECO:0000259" key="2">
    <source>
        <dbReference type="SMART" id="SM00854"/>
    </source>
</evidence>